<accession>A0ABP5D8N2</accession>
<name>A0ABP5D8N2_9ACTN</name>
<proteinExistence type="inferred from homology"/>
<sequence>MAGATQAVKDAYNKFFDNSIDTATKASMVQNAAKVQGLLTALAAAANGAKSSIQVNNVTFDSATSAKVDFAILLNGQPALPHANGTAVLDSASGHWQVADATLCQLAGLIPGTSADVLKAAGCSG</sequence>
<reference evidence="5" key="1">
    <citation type="journal article" date="2019" name="Int. J. Syst. Evol. Microbiol.">
        <title>The Global Catalogue of Microorganisms (GCM) 10K type strain sequencing project: providing services to taxonomists for standard genome sequencing and annotation.</title>
        <authorList>
            <consortium name="The Broad Institute Genomics Platform"/>
            <consortium name="The Broad Institute Genome Sequencing Center for Infectious Disease"/>
            <person name="Wu L."/>
            <person name="Ma J."/>
        </authorList>
    </citation>
    <scope>NUCLEOTIDE SEQUENCE [LARGE SCALE GENOMIC DNA]</scope>
    <source>
        <strain evidence="5">JCM 16013</strain>
    </source>
</reference>
<evidence type="ECO:0000313" key="4">
    <source>
        <dbReference type="EMBL" id="GAA1975934.1"/>
    </source>
</evidence>
<evidence type="ECO:0000256" key="1">
    <source>
        <dbReference type="ARBA" id="ARBA00022729"/>
    </source>
</evidence>
<evidence type="ECO:0000259" key="3">
    <source>
        <dbReference type="Pfam" id="PF26580"/>
    </source>
</evidence>
<evidence type="ECO:0000256" key="2">
    <source>
        <dbReference type="ARBA" id="ARBA00093774"/>
    </source>
</evidence>
<organism evidence="4 5">
    <name type="scientific">Catenulispora subtropica</name>
    <dbReference type="NCBI Taxonomy" id="450798"/>
    <lineage>
        <taxon>Bacteria</taxon>
        <taxon>Bacillati</taxon>
        <taxon>Actinomycetota</taxon>
        <taxon>Actinomycetes</taxon>
        <taxon>Catenulisporales</taxon>
        <taxon>Catenulisporaceae</taxon>
        <taxon>Catenulispora</taxon>
    </lineage>
</organism>
<comment type="similarity">
    <text evidence="2">Belongs to the MTB12 family.</text>
</comment>
<gene>
    <name evidence="4" type="ORF">GCM10009838_40210</name>
</gene>
<keyword evidence="5" id="KW-1185">Reference proteome</keyword>
<dbReference type="Proteomes" id="UP001499854">
    <property type="component" value="Unassembled WGS sequence"/>
</dbReference>
<protein>
    <recommendedName>
        <fullName evidence="3">Low molecular weight antigen MTB12-like C-terminal domain-containing protein</fullName>
    </recommendedName>
</protein>
<keyword evidence="1" id="KW-0732">Signal</keyword>
<dbReference type="Pfam" id="PF26580">
    <property type="entry name" value="Mtb12_C"/>
    <property type="match status" value="1"/>
</dbReference>
<evidence type="ECO:0000313" key="5">
    <source>
        <dbReference type="Proteomes" id="UP001499854"/>
    </source>
</evidence>
<dbReference type="EMBL" id="BAAAQM010000021">
    <property type="protein sequence ID" value="GAA1975934.1"/>
    <property type="molecule type" value="Genomic_DNA"/>
</dbReference>
<comment type="caution">
    <text evidence="4">The sequence shown here is derived from an EMBL/GenBank/DDBJ whole genome shotgun (WGS) entry which is preliminary data.</text>
</comment>
<dbReference type="InterPro" id="IPR058644">
    <property type="entry name" value="Mtb12-like_C"/>
</dbReference>
<feature type="domain" description="Low molecular weight antigen MTB12-like C-terminal" evidence="3">
    <location>
        <begin position="4"/>
        <end position="109"/>
    </location>
</feature>